<accession>A0A1T4WRY3</accession>
<sequence>MNQDRSTMGSASPSPEESEAREGNGTVPQGDKSPRDLSKVALVISLLSLVLVAIFFFGLNRNLSGLTREIQDYQSMKNTVSSLDAYVDDIVSQMGRVNARLMNLNEEQRSVALRVLMESMVDDMLQDVTFLRSQLRPGAESRRLDRIRVLLLELRDGPATTESVAGQAEEDHSSDMVAAPSVEEPLKDSAKDEAGSTAEEGTSESENSALPLKQ</sequence>
<evidence type="ECO:0000313" key="3">
    <source>
        <dbReference type="EMBL" id="SKA80029.1"/>
    </source>
</evidence>
<reference evidence="3 4" key="1">
    <citation type="submission" date="2017-02" db="EMBL/GenBank/DDBJ databases">
        <authorList>
            <person name="Peterson S.W."/>
        </authorList>
    </citation>
    <scope>NUCLEOTIDE SEQUENCE [LARGE SCALE GENOMIC DNA]</scope>
    <source>
        <strain evidence="3 4">DSM 16080</strain>
    </source>
</reference>
<keyword evidence="2" id="KW-1133">Transmembrane helix</keyword>
<dbReference type="STRING" id="1121449.SAMN02745704_01291"/>
<feature type="transmembrane region" description="Helical" evidence="2">
    <location>
        <begin position="40"/>
        <end position="59"/>
    </location>
</feature>
<evidence type="ECO:0000313" key="4">
    <source>
        <dbReference type="Proteomes" id="UP000190027"/>
    </source>
</evidence>
<gene>
    <name evidence="3" type="ORF">SAMN02745704_01291</name>
</gene>
<feature type="region of interest" description="Disordered" evidence="1">
    <location>
        <begin position="159"/>
        <end position="214"/>
    </location>
</feature>
<dbReference type="EMBL" id="FUYC01000004">
    <property type="protein sequence ID" value="SKA80029.1"/>
    <property type="molecule type" value="Genomic_DNA"/>
</dbReference>
<dbReference type="AlphaFoldDB" id="A0A1T4WRY3"/>
<keyword evidence="2" id="KW-0472">Membrane</keyword>
<keyword evidence="4" id="KW-1185">Reference proteome</keyword>
<evidence type="ECO:0000256" key="1">
    <source>
        <dbReference type="SAM" id="MobiDB-lite"/>
    </source>
</evidence>
<feature type="compositionally biased region" description="Low complexity" evidence="1">
    <location>
        <begin position="195"/>
        <end position="206"/>
    </location>
</feature>
<feature type="region of interest" description="Disordered" evidence="1">
    <location>
        <begin position="1"/>
        <end position="34"/>
    </location>
</feature>
<evidence type="ECO:0000256" key="2">
    <source>
        <dbReference type="SAM" id="Phobius"/>
    </source>
</evidence>
<dbReference type="OrthoDB" id="5455402at2"/>
<dbReference type="Proteomes" id="UP000190027">
    <property type="component" value="Unassembled WGS sequence"/>
</dbReference>
<protein>
    <submittedName>
        <fullName evidence="3">Uncharacterized protein</fullName>
    </submittedName>
</protein>
<keyword evidence="2" id="KW-0812">Transmembrane</keyword>
<proteinExistence type="predicted"/>
<dbReference type="RefSeq" id="WP_078716868.1">
    <property type="nucleotide sequence ID" value="NZ_FUYC01000004.1"/>
</dbReference>
<feature type="compositionally biased region" description="Basic and acidic residues" evidence="1">
    <location>
        <begin position="184"/>
        <end position="194"/>
    </location>
</feature>
<organism evidence="3 4">
    <name type="scientific">Paucidesulfovibrio gracilis DSM 16080</name>
    <dbReference type="NCBI Taxonomy" id="1121449"/>
    <lineage>
        <taxon>Bacteria</taxon>
        <taxon>Pseudomonadati</taxon>
        <taxon>Thermodesulfobacteriota</taxon>
        <taxon>Desulfovibrionia</taxon>
        <taxon>Desulfovibrionales</taxon>
        <taxon>Desulfovibrionaceae</taxon>
        <taxon>Paucidesulfovibrio</taxon>
    </lineage>
</organism>
<name>A0A1T4WRY3_9BACT</name>